<evidence type="ECO:0000259" key="1">
    <source>
        <dbReference type="Pfam" id="PF06985"/>
    </source>
</evidence>
<feature type="domain" description="Heterokaryon incompatibility" evidence="1">
    <location>
        <begin position="83"/>
        <end position="218"/>
    </location>
</feature>
<dbReference type="InterPro" id="IPR052895">
    <property type="entry name" value="HetReg/Transcr_Mod"/>
</dbReference>
<dbReference type="PANTHER" id="PTHR24148">
    <property type="entry name" value="ANKYRIN REPEAT DOMAIN-CONTAINING PROTEIN 39 HOMOLOG-RELATED"/>
    <property type="match status" value="1"/>
</dbReference>
<proteinExistence type="predicted"/>
<sequence>MDNYIGDHKYSPLRKGTRCLYKNDGSFPPKDASPDDVYLTGSTANYHMETTGDIRILDLLPGSFGDPLQCRLRVAAIESNPAYDALSYMWGDPSLPKASIYLDKEVFPVTQSLESALRHVRLQDSVRHLWADAVCINQRDKKERGNQVHLMKEIYSRADTVRVWIDVELSPEVPVVRKLFTLRLQDNDDQLGNDPKFWTRLLPLLQNRYWNRLWIQQELLFASKLVFHCRKVPIPGNCLMALQLQIFRKLHDCGGPFTINDSWSLFESLKSTPMVPSRNLACSQEMMRNKVPVDPLTLRPDFTLLPPKARWQLDPRKWGPHLSTSSIYLLGMLRQSQSLEVTDPRDRVNATMNLVIDYDDDGYEADYEQDIAEVYLRVAELLPWACNSLQFLTMAKTYTLPDPEVQGLPSWAPNWNTPGNAEYFLRPFQAAGYLPMYGTPFQSTMEDGVLHARGFKYATVGRTLSTTNNTLSPLSNLLSLFMSTVKSTIYHYGDIQKLAFTLTGPAMAELRIPRNYFSEDEAVIYTAILLGYSIVNPYLRMVDLFPRAKKVFDNSEKKIRAALLALQKSLNLCCSCIRYLYLEGESNSVPEMRGKTERFGNFIQLVYKTLSAGCLASIISSKITPTTMPTTTFAITEGKALVKPGDEIWILFGCPTPMVLRRDMPYFNVASPIYVFDIMYGEAMDGVTTPDDNFGGWSIILETGILGPAPAEPYISGKSKWEVKVIRLR</sequence>
<organism evidence="2 3">
    <name type="scientific">Alternaria alternata</name>
    <name type="common">Alternaria rot fungus</name>
    <name type="synonym">Torula alternata</name>
    <dbReference type="NCBI Taxonomy" id="5599"/>
    <lineage>
        <taxon>Eukaryota</taxon>
        <taxon>Fungi</taxon>
        <taxon>Dikarya</taxon>
        <taxon>Ascomycota</taxon>
        <taxon>Pezizomycotina</taxon>
        <taxon>Dothideomycetes</taxon>
        <taxon>Pleosporomycetidae</taxon>
        <taxon>Pleosporales</taxon>
        <taxon>Pleosporineae</taxon>
        <taxon>Pleosporaceae</taxon>
        <taxon>Alternaria</taxon>
        <taxon>Alternaria sect. Alternaria</taxon>
        <taxon>Alternaria alternata complex</taxon>
    </lineage>
</organism>
<dbReference type="PANTHER" id="PTHR24148:SF64">
    <property type="entry name" value="HETEROKARYON INCOMPATIBILITY DOMAIN-CONTAINING PROTEIN"/>
    <property type="match status" value="1"/>
</dbReference>
<evidence type="ECO:0000313" key="3">
    <source>
        <dbReference type="Proteomes" id="UP000291422"/>
    </source>
</evidence>
<reference evidence="3" key="1">
    <citation type="journal article" date="2019" name="bioRxiv">
        <title>Genomics, evolutionary history and diagnostics of the Alternaria alternata species group including apple and Asian pear pathotypes.</title>
        <authorList>
            <person name="Armitage A.D."/>
            <person name="Cockerton H.M."/>
            <person name="Sreenivasaprasad S."/>
            <person name="Woodhall J.W."/>
            <person name="Lane C.R."/>
            <person name="Harrison R.J."/>
            <person name="Clarkson J.P."/>
        </authorList>
    </citation>
    <scope>NUCLEOTIDE SEQUENCE [LARGE SCALE GENOMIC DNA]</scope>
    <source>
        <strain evidence="3">FERA 1177</strain>
    </source>
</reference>
<protein>
    <recommendedName>
        <fullName evidence="1">Heterokaryon incompatibility domain-containing protein</fullName>
    </recommendedName>
</protein>
<gene>
    <name evidence="2" type="ORF">AA0117_g11419</name>
</gene>
<evidence type="ECO:0000313" key="2">
    <source>
        <dbReference type="EMBL" id="RYN68115.1"/>
    </source>
</evidence>
<comment type="caution">
    <text evidence="2">The sequence shown here is derived from an EMBL/GenBank/DDBJ whole genome shotgun (WGS) entry which is preliminary data.</text>
</comment>
<dbReference type="EMBL" id="PDXD01000051">
    <property type="protein sequence ID" value="RYN68115.1"/>
    <property type="molecule type" value="Genomic_DNA"/>
</dbReference>
<dbReference type="VEuPathDB" id="FungiDB:CC77DRAFT_977479"/>
<accession>A0A4Q4N4B5</accession>
<dbReference type="InterPro" id="IPR010730">
    <property type="entry name" value="HET"/>
</dbReference>
<dbReference type="Proteomes" id="UP000291422">
    <property type="component" value="Unassembled WGS sequence"/>
</dbReference>
<dbReference type="Pfam" id="PF06985">
    <property type="entry name" value="HET"/>
    <property type="match status" value="1"/>
</dbReference>
<dbReference type="AlphaFoldDB" id="A0A4Q4N4B5"/>
<name>A0A4Q4N4B5_ALTAL</name>